<keyword evidence="2" id="KW-1185">Reference proteome</keyword>
<evidence type="ECO:0000313" key="2">
    <source>
        <dbReference type="Proteomes" id="UP000092665"/>
    </source>
</evidence>
<organism evidence="1 2">
    <name type="scientific">Photorhabdus namnaonensis</name>
    <dbReference type="NCBI Taxonomy" id="1851568"/>
    <lineage>
        <taxon>Bacteria</taxon>
        <taxon>Pseudomonadati</taxon>
        <taxon>Pseudomonadota</taxon>
        <taxon>Gammaproteobacteria</taxon>
        <taxon>Enterobacterales</taxon>
        <taxon>Morganellaceae</taxon>
        <taxon>Photorhabdus</taxon>
    </lineage>
</organism>
<sequence length="37" mass="4227">MENPIELDEWLEEPTHDDAVEMMNAQAVVPFGTALWP</sequence>
<dbReference type="EMBL" id="LOIC01000082">
    <property type="protein sequence ID" value="OCA53522.1"/>
    <property type="molecule type" value="Genomic_DNA"/>
</dbReference>
<proteinExistence type="predicted"/>
<evidence type="ECO:0000313" key="1">
    <source>
        <dbReference type="EMBL" id="OCA53522.1"/>
    </source>
</evidence>
<gene>
    <name evidence="1" type="ORF">Phpb_03580</name>
</gene>
<reference evidence="2" key="1">
    <citation type="submission" date="2015-11" db="EMBL/GenBank/DDBJ databases">
        <authorList>
            <person name="Tobias N.J."/>
            <person name="Mishra B."/>
            <person name="Gupta D.K."/>
            <person name="Thines M."/>
            <person name="Stinear T.P."/>
            <person name="Bode H.B."/>
        </authorList>
    </citation>
    <scope>NUCLEOTIDE SEQUENCE [LARGE SCALE GENOMIC DNA]</scope>
    <source>
        <strain evidence="2">PB45.5</strain>
    </source>
</reference>
<dbReference type="Proteomes" id="UP000092665">
    <property type="component" value="Unassembled WGS sequence"/>
</dbReference>
<evidence type="ECO:0008006" key="3">
    <source>
        <dbReference type="Google" id="ProtNLM"/>
    </source>
</evidence>
<accession>A0A1B8YEQ0</accession>
<comment type="caution">
    <text evidence="1">The sequence shown here is derived from an EMBL/GenBank/DDBJ whole genome shotgun (WGS) entry which is preliminary data.</text>
</comment>
<dbReference type="AlphaFoldDB" id="A0A1B8YEQ0"/>
<name>A0A1B8YEQ0_9GAMM</name>
<protein>
    <recommendedName>
        <fullName evidence="3">Mercuric reductase</fullName>
    </recommendedName>
</protein>